<reference evidence="2" key="1">
    <citation type="journal article" date="2020" name="Stud. Mycol.">
        <title>101 Dothideomycetes genomes: a test case for predicting lifestyles and emergence of pathogens.</title>
        <authorList>
            <person name="Haridas S."/>
            <person name="Albert R."/>
            <person name="Binder M."/>
            <person name="Bloem J."/>
            <person name="Labutti K."/>
            <person name="Salamov A."/>
            <person name="Andreopoulos B."/>
            <person name="Baker S."/>
            <person name="Barry K."/>
            <person name="Bills G."/>
            <person name="Bluhm B."/>
            <person name="Cannon C."/>
            <person name="Castanera R."/>
            <person name="Culley D."/>
            <person name="Daum C."/>
            <person name="Ezra D."/>
            <person name="Gonzalez J."/>
            <person name="Henrissat B."/>
            <person name="Kuo A."/>
            <person name="Liang C."/>
            <person name="Lipzen A."/>
            <person name="Lutzoni F."/>
            <person name="Magnuson J."/>
            <person name="Mondo S."/>
            <person name="Nolan M."/>
            <person name="Ohm R."/>
            <person name="Pangilinan J."/>
            <person name="Park H.-J."/>
            <person name="Ramirez L."/>
            <person name="Alfaro M."/>
            <person name="Sun H."/>
            <person name="Tritt A."/>
            <person name="Yoshinaga Y."/>
            <person name="Zwiers L.-H."/>
            <person name="Turgeon B."/>
            <person name="Goodwin S."/>
            <person name="Spatafora J."/>
            <person name="Crous P."/>
            <person name="Grigoriev I."/>
        </authorList>
    </citation>
    <scope>NUCLEOTIDE SEQUENCE</scope>
    <source>
        <strain evidence="2">CBS 116005</strain>
    </source>
</reference>
<dbReference type="GO" id="GO:0016491">
    <property type="term" value="F:oxidoreductase activity"/>
    <property type="evidence" value="ECO:0007669"/>
    <property type="project" value="TreeGrafter"/>
</dbReference>
<organism evidence="2 3">
    <name type="scientific">Teratosphaeria nubilosa</name>
    <dbReference type="NCBI Taxonomy" id="161662"/>
    <lineage>
        <taxon>Eukaryota</taxon>
        <taxon>Fungi</taxon>
        <taxon>Dikarya</taxon>
        <taxon>Ascomycota</taxon>
        <taxon>Pezizomycotina</taxon>
        <taxon>Dothideomycetes</taxon>
        <taxon>Dothideomycetidae</taxon>
        <taxon>Mycosphaerellales</taxon>
        <taxon>Teratosphaeriaceae</taxon>
        <taxon>Teratosphaeria</taxon>
    </lineage>
</organism>
<evidence type="ECO:0000256" key="1">
    <source>
        <dbReference type="SAM" id="SignalP"/>
    </source>
</evidence>
<dbReference type="Gene3D" id="3.30.70.1990">
    <property type="match status" value="1"/>
</dbReference>
<dbReference type="PANTHER" id="PTHR42923:SF26">
    <property type="entry name" value="FMN REDUCTASE LOT6, PUTATIVE (AFU_ORTHOLOGUE AFUA_7G06600)-RELATED"/>
    <property type="match status" value="1"/>
</dbReference>
<keyword evidence="1" id="KW-0732">Signal</keyword>
<gene>
    <name evidence="2" type="ORF">EJ03DRAFT_277146</name>
</gene>
<dbReference type="Gene3D" id="3.50.50.60">
    <property type="entry name" value="FAD/NAD(P)-binding domain"/>
    <property type="match status" value="1"/>
</dbReference>
<dbReference type="SUPFAM" id="SSF51905">
    <property type="entry name" value="FAD/NAD(P)-binding domain"/>
    <property type="match status" value="1"/>
</dbReference>
<protein>
    <submittedName>
        <fullName evidence="2">FAD/NAD(P)-binding domain-containing protein</fullName>
    </submittedName>
</protein>
<dbReference type="Pfam" id="PF13450">
    <property type="entry name" value="NAD_binding_8"/>
    <property type="match status" value="1"/>
</dbReference>
<keyword evidence="3" id="KW-1185">Reference proteome</keyword>
<name>A0A6G1L289_9PEZI</name>
<dbReference type="PANTHER" id="PTHR42923">
    <property type="entry name" value="PROTOPORPHYRINOGEN OXIDASE"/>
    <property type="match status" value="1"/>
</dbReference>
<dbReference type="InterPro" id="IPR050464">
    <property type="entry name" value="Zeta_carotene_desat/Oxidored"/>
</dbReference>
<dbReference type="AlphaFoldDB" id="A0A6G1L289"/>
<proteinExistence type="predicted"/>
<feature type="chain" id="PRO_5026081895" evidence="1">
    <location>
        <begin position="24"/>
        <end position="470"/>
    </location>
</feature>
<evidence type="ECO:0000313" key="2">
    <source>
        <dbReference type="EMBL" id="KAF2766977.1"/>
    </source>
</evidence>
<evidence type="ECO:0000313" key="3">
    <source>
        <dbReference type="Proteomes" id="UP000799436"/>
    </source>
</evidence>
<accession>A0A6G1L289</accession>
<sequence length="470" mass="51096">MRPTTSLLLALATLCLASGGSSSDDYIERDVVVIGGGSSGTYTAIRLQEEGKTVALIEKQNRLGGHVDTYIDPTTNASLDYGVVIFSGSMDVVRNYFASLNIPTTKVEVAGSNTTKTLYANFDSGSETSVNPQSNLSSIVTAIQGYLAQLAKYPYLDTGYNLPSPVPSDLLLTWGEFSKKYNLEAIAYLLWVYLQGIGNIFDQQALYVLKYAPASTVNNILQGGFITSASHNNQELYNAALARLGNNAFLSSRVTKVTRNNGCVEVYVATSECRTIVIKARKLVISIPPKIENLQPFLDLGEQESALFSQFNNSYYWDAVLKNSGLPDNISVSNLDPAAPYGVPVSPSAYVLDSSGIPGLKTSWYSSPYYQSDEEVKANILAANERLVKGLGYPVTDDNKPELVGFNAHNPFELTVSAEAIEKGFYTELEGLQGQRNTWWTGATWQGAPDSSLIWNYTEHNVLPGLLASL</sequence>
<dbReference type="InterPro" id="IPR036188">
    <property type="entry name" value="FAD/NAD-bd_sf"/>
</dbReference>
<dbReference type="Proteomes" id="UP000799436">
    <property type="component" value="Unassembled WGS sequence"/>
</dbReference>
<dbReference type="Gene3D" id="1.10.405.20">
    <property type="match status" value="1"/>
</dbReference>
<dbReference type="OrthoDB" id="68575at2759"/>
<dbReference type="EMBL" id="ML995863">
    <property type="protein sequence ID" value="KAF2766977.1"/>
    <property type="molecule type" value="Genomic_DNA"/>
</dbReference>
<feature type="signal peptide" evidence="1">
    <location>
        <begin position="1"/>
        <end position="23"/>
    </location>
</feature>